<protein>
    <submittedName>
        <fullName evidence="3">Peptidase family M23</fullName>
    </submittedName>
</protein>
<dbReference type="Gene3D" id="2.70.70.10">
    <property type="entry name" value="Glucose Permease (Domain IIA)"/>
    <property type="match status" value="1"/>
</dbReference>
<dbReference type="GO" id="GO:0004222">
    <property type="term" value="F:metalloendopeptidase activity"/>
    <property type="evidence" value="ECO:0007669"/>
    <property type="project" value="TreeGrafter"/>
</dbReference>
<dbReference type="SUPFAM" id="SSF51261">
    <property type="entry name" value="Duplicated hybrid motif"/>
    <property type="match status" value="1"/>
</dbReference>
<dbReference type="InterPro" id="IPR050570">
    <property type="entry name" value="Cell_wall_metabolism_enzyme"/>
</dbReference>
<evidence type="ECO:0000313" key="4">
    <source>
        <dbReference type="Proteomes" id="UP000182915"/>
    </source>
</evidence>
<evidence type="ECO:0000313" key="3">
    <source>
        <dbReference type="EMBL" id="SEH55038.1"/>
    </source>
</evidence>
<sequence length="338" mass="35929">MAHRRTARPNAPRRYLWDAEATEIIPVNEFSPAADLTVNRGPFATDVEVLTAPELDDLNDLTDEWPLLLLAPTRTSRSPRPASTGPSRVYVQQTGQRATSAGAHRRIPATHRKRPEGAGSVHGRLVVAGVAAGAIAAGANAMVEASEVPANPTLIADATTAQGVSVPDAAGVQIVQVANSFDSAVHREELVRGAAFAQERAQREARMRRPQFVFPARGILTSGFGTRWGSLHAGLDIANAVGTPIYAASDGEVVASGPTPGYGMWVKIRASDGTVTLYGHIDTATVQEGDRVLAGDQIATMGNRGNSTGPHLHFEVHRNGSDKIDPMAWLQERGVPRQ</sequence>
<dbReference type="STRING" id="370526.SAMN04489835_1308"/>
<dbReference type="OrthoDB" id="1099523at2"/>
<keyword evidence="4" id="KW-1185">Reference proteome</keyword>
<dbReference type="EMBL" id="LT629971">
    <property type="protein sequence ID" value="SEH55038.1"/>
    <property type="molecule type" value="Genomic_DNA"/>
</dbReference>
<dbReference type="AlphaFoldDB" id="A0A1H6IZR8"/>
<dbReference type="InterPro" id="IPR016047">
    <property type="entry name" value="M23ase_b-sheet_dom"/>
</dbReference>
<accession>A0A1H6IZR8</accession>
<reference evidence="4" key="1">
    <citation type="submission" date="2016-10" db="EMBL/GenBank/DDBJ databases">
        <authorList>
            <person name="Varghese N."/>
            <person name="Submissions S."/>
        </authorList>
    </citation>
    <scope>NUCLEOTIDE SEQUENCE [LARGE SCALE GENOMIC DNA]</scope>
    <source>
        <strain evidence="4">DSM 45405</strain>
    </source>
</reference>
<evidence type="ECO:0000256" key="1">
    <source>
        <dbReference type="SAM" id="MobiDB-lite"/>
    </source>
</evidence>
<dbReference type="PANTHER" id="PTHR21666">
    <property type="entry name" value="PEPTIDASE-RELATED"/>
    <property type="match status" value="1"/>
</dbReference>
<dbReference type="PANTHER" id="PTHR21666:SF270">
    <property type="entry name" value="MUREIN HYDROLASE ACTIVATOR ENVC"/>
    <property type="match status" value="1"/>
</dbReference>
<dbReference type="Pfam" id="PF01551">
    <property type="entry name" value="Peptidase_M23"/>
    <property type="match status" value="1"/>
</dbReference>
<gene>
    <name evidence="3" type="ORF">SAMN04489835_1308</name>
</gene>
<organism evidence="3 4">
    <name type="scientific">Mycolicibacterium rutilum</name>
    <name type="common">Mycobacterium rutilum</name>
    <dbReference type="NCBI Taxonomy" id="370526"/>
    <lineage>
        <taxon>Bacteria</taxon>
        <taxon>Bacillati</taxon>
        <taxon>Actinomycetota</taxon>
        <taxon>Actinomycetes</taxon>
        <taxon>Mycobacteriales</taxon>
        <taxon>Mycobacteriaceae</taxon>
        <taxon>Mycolicibacterium</taxon>
    </lineage>
</organism>
<evidence type="ECO:0000259" key="2">
    <source>
        <dbReference type="Pfam" id="PF01551"/>
    </source>
</evidence>
<dbReference type="Proteomes" id="UP000182915">
    <property type="component" value="Chromosome I"/>
</dbReference>
<name>A0A1H6IZR8_MYCRU</name>
<dbReference type="InterPro" id="IPR011055">
    <property type="entry name" value="Dup_hybrid_motif"/>
</dbReference>
<proteinExistence type="predicted"/>
<feature type="domain" description="M23ase beta-sheet core" evidence="2">
    <location>
        <begin position="231"/>
        <end position="326"/>
    </location>
</feature>
<feature type="region of interest" description="Disordered" evidence="1">
    <location>
        <begin position="74"/>
        <end position="107"/>
    </location>
</feature>
<feature type="compositionally biased region" description="Polar residues" evidence="1">
    <location>
        <begin position="84"/>
        <end position="99"/>
    </location>
</feature>
<dbReference type="CDD" id="cd12797">
    <property type="entry name" value="M23_peptidase"/>
    <property type="match status" value="1"/>
</dbReference>